<dbReference type="SUPFAM" id="SSF50044">
    <property type="entry name" value="SH3-domain"/>
    <property type="match status" value="1"/>
</dbReference>
<feature type="compositionally biased region" description="Polar residues" evidence="3">
    <location>
        <begin position="393"/>
        <end position="427"/>
    </location>
</feature>
<feature type="compositionally biased region" description="Low complexity" evidence="3">
    <location>
        <begin position="173"/>
        <end position="186"/>
    </location>
</feature>
<feature type="region of interest" description="Disordered" evidence="3">
    <location>
        <begin position="133"/>
        <end position="245"/>
    </location>
</feature>
<dbReference type="OrthoDB" id="1716625at2759"/>
<reference evidence="7" key="1">
    <citation type="submission" date="2022-07" db="EMBL/GenBank/DDBJ databases">
        <title>Phylogenomic reconstructions and comparative analyses of Kickxellomycotina fungi.</title>
        <authorList>
            <person name="Reynolds N.K."/>
            <person name="Stajich J.E."/>
            <person name="Barry K."/>
            <person name="Grigoriev I.V."/>
            <person name="Crous P."/>
            <person name="Smith M.E."/>
        </authorList>
    </citation>
    <scope>NUCLEOTIDE SEQUENCE</scope>
    <source>
        <strain evidence="7">NBRC 32514</strain>
    </source>
</reference>
<evidence type="ECO:0000313" key="8">
    <source>
        <dbReference type="Proteomes" id="UP001149813"/>
    </source>
</evidence>
<evidence type="ECO:0000256" key="1">
    <source>
        <dbReference type="ARBA" id="ARBA00022443"/>
    </source>
</evidence>
<dbReference type="InterPro" id="IPR001452">
    <property type="entry name" value="SH3_domain"/>
</dbReference>
<dbReference type="InterPro" id="IPR002048">
    <property type="entry name" value="EF_hand_dom"/>
</dbReference>
<dbReference type="Pfam" id="PF14604">
    <property type="entry name" value="SH3_9"/>
    <property type="match status" value="1"/>
</dbReference>
<dbReference type="PROSITE" id="PS50002">
    <property type="entry name" value="SH3"/>
    <property type="match status" value="1"/>
</dbReference>
<dbReference type="Gene3D" id="1.10.238.10">
    <property type="entry name" value="EF-hand"/>
    <property type="match status" value="1"/>
</dbReference>
<dbReference type="InterPro" id="IPR036028">
    <property type="entry name" value="SH3-like_dom_sf"/>
</dbReference>
<dbReference type="PROSITE" id="PS50222">
    <property type="entry name" value="EF_HAND_2"/>
    <property type="match status" value="1"/>
</dbReference>
<dbReference type="GO" id="GO:0016197">
    <property type="term" value="P:endosomal transport"/>
    <property type="evidence" value="ECO:0007669"/>
    <property type="project" value="TreeGrafter"/>
</dbReference>
<sequence>MKARAIYACIAENPGEITFDAGDTLTQVSESSEDGWFTGTVLRTGDRGLFPVVYTELQPEPSDDITILRTLQSKNLLSSTLQLQNVAARAGPPPLPAKSAVVRSHTVSTASRPKPPVLAPKPTMVKRDLAAKPALPPKPLAVDPSDPEARHQREREAAMDWEAKHGIKKTQTSAGSISESSSSNGGNVVRPERPSALSKPVRPAVGVKPVFLTDKPRPPPASTQKPPLPARTPSTQSLHSSYGMTPSASTQALAQMYNPATENDAPALPYSVNRQMSSATAVAPIEEKIQPLPTNLISRMNKMGFEDNFTPSVPPSQTQQPLPSQQVGPPLVPVRSMPPPLPATSTTSTSSSASASNSTSPGLMSGGIPLTSSRQVQGAVPRPAAPPPRKQLSYVNRQPKLSQSNPGYTLPSNTSSTSLGGYSNNGSKPYGKTDMIPVDALTRYSHLFKRLDKESGKKGYLASDQVHSVIVRCRLDDALLRRIWALSDRNLNGKFGPGEFNIIMHLTDCALRKEPIPDTLPVDLLQSAYE</sequence>
<dbReference type="SMART" id="SM00326">
    <property type="entry name" value="SH3"/>
    <property type="match status" value="1"/>
</dbReference>
<dbReference type="EMBL" id="JANBOJ010000113">
    <property type="protein sequence ID" value="KAJ1722409.1"/>
    <property type="molecule type" value="Genomic_DNA"/>
</dbReference>
<dbReference type="SMART" id="SM00027">
    <property type="entry name" value="EH"/>
    <property type="match status" value="1"/>
</dbReference>
<dbReference type="InterPro" id="IPR000261">
    <property type="entry name" value="EH_dom"/>
</dbReference>
<proteinExistence type="predicted"/>
<feature type="compositionally biased region" description="Polar residues" evidence="3">
    <location>
        <begin position="232"/>
        <end position="245"/>
    </location>
</feature>
<dbReference type="GO" id="GO:0005737">
    <property type="term" value="C:cytoplasm"/>
    <property type="evidence" value="ECO:0007669"/>
    <property type="project" value="TreeGrafter"/>
</dbReference>
<evidence type="ECO:0000259" key="5">
    <source>
        <dbReference type="PROSITE" id="PS50031"/>
    </source>
</evidence>
<dbReference type="GO" id="GO:0005509">
    <property type="term" value="F:calcium ion binding"/>
    <property type="evidence" value="ECO:0007669"/>
    <property type="project" value="InterPro"/>
</dbReference>
<dbReference type="GO" id="GO:0060090">
    <property type="term" value="F:molecular adaptor activity"/>
    <property type="evidence" value="ECO:0007669"/>
    <property type="project" value="TreeGrafter"/>
</dbReference>
<evidence type="ECO:0000256" key="2">
    <source>
        <dbReference type="PROSITE-ProRule" id="PRU00192"/>
    </source>
</evidence>
<evidence type="ECO:0000259" key="6">
    <source>
        <dbReference type="PROSITE" id="PS50222"/>
    </source>
</evidence>
<dbReference type="PROSITE" id="PS50031">
    <property type="entry name" value="EH"/>
    <property type="match status" value="1"/>
</dbReference>
<dbReference type="AlphaFoldDB" id="A0A9W8CR41"/>
<dbReference type="Proteomes" id="UP001149813">
    <property type="component" value="Unassembled WGS sequence"/>
</dbReference>
<organism evidence="7 8">
    <name type="scientific">Coemansia erecta</name>
    <dbReference type="NCBI Taxonomy" id="147472"/>
    <lineage>
        <taxon>Eukaryota</taxon>
        <taxon>Fungi</taxon>
        <taxon>Fungi incertae sedis</taxon>
        <taxon>Zoopagomycota</taxon>
        <taxon>Kickxellomycotina</taxon>
        <taxon>Kickxellomycetes</taxon>
        <taxon>Kickxellales</taxon>
        <taxon>Kickxellaceae</taxon>
        <taxon>Coemansia</taxon>
    </lineage>
</organism>
<dbReference type="PANTHER" id="PTHR11216:SF170">
    <property type="entry name" value="DYNAMIN ASSOCIATED PROTEIN 160, ISOFORM D"/>
    <property type="match status" value="1"/>
</dbReference>
<evidence type="ECO:0000256" key="3">
    <source>
        <dbReference type="SAM" id="MobiDB-lite"/>
    </source>
</evidence>
<dbReference type="PANTHER" id="PTHR11216">
    <property type="entry name" value="EH DOMAIN"/>
    <property type="match status" value="1"/>
</dbReference>
<dbReference type="Pfam" id="PF12763">
    <property type="entry name" value="EH"/>
    <property type="match status" value="1"/>
</dbReference>
<feature type="compositionally biased region" description="Low complexity" evidence="3">
    <location>
        <begin position="343"/>
        <end position="361"/>
    </location>
</feature>
<dbReference type="Gene3D" id="2.30.30.40">
    <property type="entry name" value="SH3 Domains"/>
    <property type="match status" value="1"/>
</dbReference>
<dbReference type="SUPFAM" id="SSF47473">
    <property type="entry name" value="EF-hand"/>
    <property type="match status" value="1"/>
</dbReference>
<feature type="domain" description="SH3" evidence="4">
    <location>
        <begin position="1"/>
        <end position="60"/>
    </location>
</feature>
<keyword evidence="1 2" id="KW-0728">SH3 domain</keyword>
<feature type="domain" description="EF-hand" evidence="6">
    <location>
        <begin position="475"/>
        <end position="510"/>
    </location>
</feature>
<dbReference type="InterPro" id="IPR011992">
    <property type="entry name" value="EF-hand-dom_pair"/>
</dbReference>
<gene>
    <name evidence="7" type="primary">ITSN1</name>
    <name evidence="7" type="ORF">LPJ53_003168</name>
</gene>
<dbReference type="GO" id="GO:0097708">
    <property type="term" value="C:intracellular vesicle"/>
    <property type="evidence" value="ECO:0007669"/>
    <property type="project" value="TreeGrafter"/>
</dbReference>
<evidence type="ECO:0000313" key="7">
    <source>
        <dbReference type="EMBL" id="KAJ1722409.1"/>
    </source>
</evidence>
<feature type="domain" description="EH" evidence="5">
    <location>
        <begin position="440"/>
        <end position="530"/>
    </location>
</feature>
<feature type="compositionally biased region" description="Pro residues" evidence="3">
    <location>
        <begin position="330"/>
        <end position="342"/>
    </location>
</feature>
<dbReference type="GO" id="GO:0006897">
    <property type="term" value="P:endocytosis"/>
    <property type="evidence" value="ECO:0007669"/>
    <property type="project" value="TreeGrafter"/>
</dbReference>
<accession>A0A9W8CR41</accession>
<feature type="compositionally biased region" description="Low complexity" evidence="3">
    <location>
        <begin position="315"/>
        <end position="329"/>
    </location>
</feature>
<feature type="compositionally biased region" description="Pro residues" evidence="3">
    <location>
        <begin position="218"/>
        <end position="230"/>
    </location>
</feature>
<comment type="caution">
    <text evidence="7">The sequence shown here is derived from an EMBL/GenBank/DDBJ whole genome shotgun (WGS) entry which is preliminary data.</text>
</comment>
<feature type="compositionally biased region" description="Basic and acidic residues" evidence="3">
    <location>
        <begin position="147"/>
        <end position="165"/>
    </location>
</feature>
<feature type="region of interest" description="Disordered" evidence="3">
    <location>
        <begin position="304"/>
        <end position="430"/>
    </location>
</feature>
<dbReference type="GO" id="GO:0005886">
    <property type="term" value="C:plasma membrane"/>
    <property type="evidence" value="ECO:0007669"/>
    <property type="project" value="TreeGrafter"/>
</dbReference>
<protein>
    <submittedName>
        <fullName evidence="7">Intersectin 1 (SH3 domain protein)</fullName>
    </submittedName>
</protein>
<evidence type="ECO:0000259" key="4">
    <source>
        <dbReference type="PROSITE" id="PS50002"/>
    </source>
</evidence>
<name>A0A9W8CR41_9FUNG</name>
<keyword evidence="8" id="KW-1185">Reference proteome</keyword>